<dbReference type="RefSeq" id="XP_017984393.1">
    <property type="nucleotide sequence ID" value="XM_018128904.1"/>
</dbReference>
<dbReference type="GO" id="GO:0008270">
    <property type="term" value="F:zinc ion binding"/>
    <property type="evidence" value="ECO:0007669"/>
    <property type="project" value="UniProtKB-KW"/>
</dbReference>
<dbReference type="Gene3D" id="2.60.210.10">
    <property type="entry name" value="Apoptosis, Tumor Necrosis Factor Receptor Associated Protein 2, Chain A"/>
    <property type="match status" value="1"/>
</dbReference>
<comment type="similarity">
    <text evidence="1">Belongs to the SINA (Seven in absentia) family.</text>
</comment>
<reference evidence="7" key="2">
    <citation type="submission" date="2025-08" db="UniProtKB">
        <authorList>
            <consortium name="RefSeq"/>
        </authorList>
    </citation>
    <scope>IDENTIFICATION</scope>
</reference>
<reference evidence="6" key="1">
    <citation type="journal article" date="1997" name="Nucleic Acids Res.">
        <title>tRNAscan-SE: a program for improved detection of transfer RNA genes in genomic sequence.</title>
        <authorList>
            <person name="Lowe T.M."/>
            <person name="Eddy S.R."/>
        </authorList>
    </citation>
    <scope>NUCLEOTIDE SEQUENCE [LARGE SCALE GENOMIC DNA]</scope>
    <source>
        <strain evidence="6">r\B97-61/B2</strain>
    </source>
</reference>
<keyword evidence="2" id="KW-0479">Metal-binding</keyword>
<feature type="domain" description="Seven-in-absentia protein TRAF-like" evidence="5">
    <location>
        <begin position="74"/>
        <end position="144"/>
    </location>
</feature>
<dbReference type="InterPro" id="IPR018121">
    <property type="entry name" value="7-in-absentia-prot_TRAF-dom"/>
</dbReference>
<accession>A0AB32WXL6</accession>
<evidence type="ECO:0000256" key="2">
    <source>
        <dbReference type="ARBA" id="ARBA00022723"/>
    </source>
</evidence>
<dbReference type="Proteomes" id="UP000694886">
    <property type="component" value="Chromosome 10"/>
</dbReference>
<evidence type="ECO:0000256" key="4">
    <source>
        <dbReference type="ARBA" id="ARBA00022833"/>
    </source>
</evidence>
<dbReference type="Pfam" id="PF03145">
    <property type="entry name" value="Sina_TRAF"/>
    <property type="match status" value="1"/>
</dbReference>
<dbReference type="KEGG" id="tcc:18587318"/>
<evidence type="ECO:0000256" key="1">
    <source>
        <dbReference type="ARBA" id="ARBA00009119"/>
    </source>
</evidence>
<dbReference type="GO" id="GO:0005737">
    <property type="term" value="C:cytoplasm"/>
    <property type="evidence" value="ECO:0007669"/>
    <property type="project" value="InterPro"/>
</dbReference>
<protein>
    <submittedName>
        <fullName evidence="7">E3 ubiquitin-protein ligase SINAT1</fullName>
    </submittedName>
</protein>
<organism evidence="6 7">
    <name type="scientific">Theobroma cacao</name>
    <name type="common">Cacao</name>
    <name type="synonym">Cocoa</name>
    <dbReference type="NCBI Taxonomy" id="3641"/>
    <lineage>
        <taxon>Eukaryota</taxon>
        <taxon>Viridiplantae</taxon>
        <taxon>Streptophyta</taxon>
        <taxon>Embryophyta</taxon>
        <taxon>Tracheophyta</taxon>
        <taxon>Spermatophyta</taxon>
        <taxon>Magnoliopsida</taxon>
        <taxon>eudicotyledons</taxon>
        <taxon>Gunneridae</taxon>
        <taxon>Pentapetalae</taxon>
        <taxon>rosids</taxon>
        <taxon>malvids</taxon>
        <taxon>Malvales</taxon>
        <taxon>Malvaceae</taxon>
        <taxon>Byttnerioideae</taxon>
        <taxon>Theobroma</taxon>
    </lineage>
</organism>
<evidence type="ECO:0000256" key="3">
    <source>
        <dbReference type="ARBA" id="ARBA00022771"/>
    </source>
</evidence>
<evidence type="ECO:0000313" key="6">
    <source>
        <dbReference type="Proteomes" id="UP000694886"/>
    </source>
</evidence>
<name>A0AB32WXL6_THECC</name>
<dbReference type="PANTHER" id="PTHR10315:SF111">
    <property type="entry name" value="E3 UBIQUITIN-PROTEIN LIGASE DIS1"/>
    <property type="match status" value="1"/>
</dbReference>
<keyword evidence="4" id="KW-0862">Zinc</keyword>
<dbReference type="Gramene" id="Tc10v2_t012710.1">
    <property type="protein sequence ID" value="Tc10v2_p012710.1"/>
    <property type="gene ID" value="Tc10v2_g012710"/>
</dbReference>
<evidence type="ECO:0000259" key="5">
    <source>
        <dbReference type="Pfam" id="PF03145"/>
    </source>
</evidence>
<dbReference type="InterPro" id="IPR052088">
    <property type="entry name" value="E3_ubiquitin-ligase_SINA"/>
</dbReference>
<dbReference type="PANTHER" id="PTHR10315">
    <property type="entry name" value="E3 UBIQUITIN PROTEIN LIGASE SIAH"/>
    <property type="match status" value="1"/>
</dbReference>
<sequence>MVLMRGNLHNGLYRLECEALKGWEQCTGDGSYQSEISFAEEVMKVSHGVDDGERMKNLASSELEGLSRSLSEVFSCFGQHFCLHFEAFQLGMASVYIAFLRFRGDDDEAKNYSYSLEVGGNGRKMTWQGVPRSIRDNHRKVRDSLMVSSSNVTWLCSSQGETGKN</sequence>
<evidence type="ECO:0000313" key="7">
    <source>
        <dbReference type="RefSeq" id="XP_017984393.1"/>
    </source>
</evidence>
<dbReference type="GeneID" id="18587318"/>
<dbReference type="SUPFAM" id="SSF49599">
    <property type="entry name" value="TRAF domain-like"/>
    <property type="match status" value="1"/>
</dbReference>
<gene>
    <name evidence="7" type="primary">LOC18587318</name>
</gene>
<keyword evidence="3" id="KW-0863">Zinc-finger</keyword>
<dbReference type="GO" id="GO:0006511">
    <property type="term" value="P:ubiquitin-dependent protein catabolic process"/>
    <property type="evidence" value="ECO:0007669"/>
    <property type="project" value="InterPro"/>
</dbReference>
<proteinExistence type="inferred from homology"/>
<dbReference type="InterPro" id="IPR008974">
    <property type="entry name" value="TRAF-like"/>
</dbReference>
<dbReference type="AlphaFoldDB" id="A0AB32WXL6"/>